<organism evidence="3 4">
    <name type="scientific">Methanocalculus taiwanensis</name>
    <dbReference type="NCBI Taxonomy" id="106207"/>
    <lineage>
        <taxon>Archaea</taxon>
        <taxon>Methanobacteriati</taxon>
        <taxon>Methanobacteriota</taxon>
        <taxon>Stenosarchaea group</taxon>
        <taxon>Methanomicrobia</taxon>
        <taxon>Methanomicrobiales</taxon>
        <taxon>Methanocalculaceae</taxon>
        <taxon>Methanocalculus</taxon>
    </lineage>
</organism>
<name>A0ABD4TN01_9EURY</name>
<feature type="compositionally biased region" description="Pro residues" evidence="2">
    <location>
        <begin position="111"/>
        <end position="124"/>
    </location>
</feature>
<accession>A0ABD4TN01</accession>
<comment type="caution">
    <text evidence="3">The sequence shown here is derived from an EMBL/GenBank/DDBJ whole genome shotgun (WGS) entry which is preliminary data.</text>
</comment>
<proteinExistence type="predicted"/>
<feature type="region of interest" description="Disordered" evidence="2">
    <location>
        <begin position="175"/>
        <end position="206"/>
    </location>
</feature>
<dbReference type="RefSeq" id="WP_255333346.1">
    <property type="nucleotide sequence ID" value="NZ_VOTZ01000027.1"/>
</dbReference>
<feature type="coiled-coil region" evidence="1">
    <location>
        <begin position="1"/>
        <end position="56"/>
    </location>
</feature>
<sequence length="206" mass="23150">MKFLEHELEEKERELKMVKREDEPVSTAAEGEDERIAALEGKVRELDALLKGVMAEMLDLKSVTRKLVRNFDDQEPRNADVPSFTPVHKEPRSRSRIVSEAEPPKMQERQVPPPPLATPGPEAEPPVDTSDMELIMQPDGTLKPEKRVQNDYIVASSGYAPASKMKRGKIESKIYEAPDVDPKSGVVISGKDKEDDTTPKTIHRKK</sequence>
<evidence type="ECO:0000313" key="3">
    <source>
        <dbReference type="EMBL" id="MCQ1539378.1"/>
    </source>
</evidence>
<reference evidence="3 4" key="1">
    <citation type="submission" date="2019-08" db="EMBL/GenBank/DDBJ databases">
        <authorList>
            <person name="Chen S.-C."/>
            <person name="Lai M.-C."/>
            <person name="You Y.-T."/>
        </authorList>
    </citation>
    <scope>NUCLEOTIDE SEQUENCE [LARGE SCALE GENOMIC DNA]</scope>
    <source>
        <strain evidence="3 4">P2F9704a</strain>
    </source>
</reference>
<keyword evidence="4" id="KW-1185">Reference proteome</keyword>
<dbReference type="AlphaFoldDB" id="A0ABD4TN01"/>
<keyword evidence="1" id="KW-0175">Coiled coil</keyword>
<gene>
    <name evidence="3" type="ORF">FTO68_10350</name>
</gene>
<evidence type="ECO:0000256" key="1">
    <source>
        <dbReference type="SAM" id="Coils"/>
    </source>
</evidence>
<protein>
    <submittedName>
        <fullName evidence="3">Uncharacterized protein</fullName>
    </submittedName>
</protein>
<evidence type="ECO:0000313" key="4">
    <source>
        <dbReference type="Proteomes" id="UP001524383"/>
    </source>
</evidence>
<dbReference type="Proteomes" id="UP001524383">
    <property type="component" value="Unassembled WGS sequence"/>
</dbReference>
<feature type="region of interest" description="Disordered" evidence="2">
    <location>
        <begin position="70"/>
        <end position="129"/>
    </location>
</feature>
<dbReference type="EMBL" id="VOTZ01000027">
    <property type="protein sequence ID" value="MCQ1539378.1"/>
    <property type="molecule type" value="Genomic_DNA"/>
</dbReference>
<evidence type="ECO:0000256" key="2">
    <source>
        <dbReference type="SAM" id="MobiDB-lite"/>
    </source>
</evidence>
<feature type="compositionally biased region" description="Basic and acidic residues" evidence="2">
    <location>
        <begin position="87"/>
        <end position="108"/>
    </location>
</feature>